<keyword evidence="5 7" id="KW-1133">Transmembrane helix</keyword>
<dbReference type="Pfam" id="PF03208">
    <property type="entry name" value="PRA1"/>
    <property type="match status" value="1"/>
</dbReference>
<dbReference type="GO" id="GO:0005783">
    <property type="term" value="C:endoplasmic reticulum"/>
    <property type="evidence" value="ECO:0007669"/>
    <property type="project" value="UniProtKB-ARBA"/>
</dbReference>
<name>A0AA38WG85_9ASTR</name>
<evidence type="ECO:0000256" key="5">
    <source>
        <dbReference type="ARBA" id="ARBA00022989"/>
    </source>
</evidence>
<dbReference type="GO" id="GO:0016020">
    <property type="term" value="C:membrane"/>
    <property type="evidence" value="ECO:0007669"/>
    <property type="project" value="UniProtKB-SubCell"/>
</dbReference>
<dbReference type="GO" id="GO:0016192">
    <property type="term" value="P:vesicle-mediated transport"/>
    <property type="evidence" value="ECO:0007669"/>
    <property type="project" value="UniProtKB-ARBA"/>
</dbReference>
<evidence type="ECO:0000313" key="9">
    <source>
        <dbReference type="Proteomes" id="UP001172457"/>
    </source>
</evidence>
<evidence type="ECO:0000256" key="1">
    <source>
        <dbReference type="ARBA" id="ARBA00002501"/>
    </source>
</evidence>
<comment type="caution">
    <text evidence="8">The sequence shown here is derived from an EMBL/GenBank/DDBJ whole genome shotgun (WGS) entry which is preliminary data.</text>
</comment>
<keyword evidence="6 7" id="KW-0472">Membrane</keyword>
<reference evidence="8" key="1">
    <citation type="submission" date="2023-03" db="EMBL/GenBank/DDBJ databases">
        <title>Chromosome-scale reference genome and RAD-based genetic map of yellow starthistle (Centaurea solstitialis) reveal putative structural variation and QTLs associated with invader traits.</title>
        <authorList>
            <person name="Reatini B."/>
            <person name="Cang F.A."/>
            <person name="Jiang Q."/>
            <person name="Mckibben M.T.W."/>
            <person name="Barker M.S."/>
            <person name="Rieseberg L.H."/>
            <person name="Dlugosch K.M."/>
        </authorList>
    </citation>
    <scope>NUCLEOTIDE SEQUENCE</scope>
    <source>
        <strain evidence="8">CAN-66</strain>
        <tissue evidence="8">Leaf</tissue>
    </source>
</reference>
<comment type="similarity">
    <text evidence="3 7">Belongs to the PRA1 family.</text>
</comment>
<comment type="function">
    <text evidence="1 7">May be involved in both secretory and endocytic intracellular trafficking in the endosomal/prevacuolar compartments.</text>
</comment>
<keyword evidence="4 7" id="KW-0812">Transmembrane</keyword>
<evidence type="ECO:0000256" key="7">
    <source>
        <dbReference type="RuleBase" id="RU363107"/>
    </source>
</evidence>
<proteinExistence type="inferred from homology"/>
<evidence type="ECO:0000256" key="6">
    <source>
        <dbReference type="ARBA" id="ARBA00023136"/>
    </source>
</evidence>
<evidence type="ECO:0000256" key="2">
    <source>
        <dbReference type="ARBA" id="ARBA00004141"/>
    </source>
</evidence>
<gene>
    <name evidence="8" type="ORF">OSB04_004827</name>
</gene>
<sequence>MTTTTTNGGGTTAATTSSSAGDLKVRLLIQTPQKRWIQIGFGTKSPLLWHPISLFALTIVCWLFSDFVLRDEFVLRICGCVIDDRVSSAVLSVVTLVVMVVDDAAMNVSVSVSIGVAVVHTVGEAEELCSCLDDENDVVEVAIEYSIKIRLELKRKNN</sequence>
<protein>
    <recommendedName>
        <fullName evidence="7">PRA1 family protein</fullName>
    </recommendedName>
</protein>
<dbReference type="Proteomes" id="UP001172457">
    <property type="component" value="Chromosome 2"/>
</dbReference>
<comment type="subcellular location">
    <subcellularLocation>
        <location evidence="2 7">Membrane</location>
        <topology evidence="2 7">Multi-pass membrane protein</topology>
    </subcellularLocation>
</comment>
<feature type="transmembrane region" description="Helical" evidence="7">
    <location>
        <begin position="48"/>
        <end position="69"/>
    </location>
</feature>
<evidence type="ECO:0000256" key="4">
    <source>
        <dbReference type="ARBA" id="ARBA00022692"/>
    </source>
</evidence>
<keyword evidence="9" id="KW-1185">Reference proteome</keyword>
<dbReference type="EMBL" id="JARYMX010000002">
    <property type="protein sequence ID" value="KAJ9559667.1"/>
    <property type="molecule type" value="Genomic_DNA"/>
</dbReference>
<keyword evidence="7" id="KW-0813">Transport</keyword>
<dbReference type="AlphaFoldDB" id="A0AA38WG85"/>
<comment type="caution">
    <text evidence="7">Lacks conserved residue(s) required for the propagation of feature annotation.</text>
</comment>
<dbReference type="InterPro" id="IPR004895">
    <property type="entry name" value="Prenylated_rab_accept_PRA1"/>
</dbReference>
<organism evidence="8 9">
    <name type="scientific">Centaurea solstitialis</name>
    <name type="common">yellow star-thistle</name>
    <dbReference type="NCBI Taxonomy" id="347529"/>
    <lineage>
        <taxon>Eukaryota</taxon>
        <taxon>Viridiplantae</taxon>
        <taxon>Streptophyta</taxon>
        <taxon>Embryophyta</taxon>
        <taxon>Tracheophyta</taxon>
        <taxon>Spermatophyta</taxon>
        <taxon>Magnoliopsida</taxon>
        <taxon>eudicotyledons</taxon>
        <taxon>Gunneridae</taxon>
        <taxon>Pentapetalae</taxon>
        <taxon>asterids</taxon>
        <taxon>campanulids</taxon>
        <taxon>Asterales</taxon>
        <taxon>Asteraceae</taxon>
        <taxon>Carduoideae</taxon>
        <taxon>Cardueae</taxon>
        <taxon>Centaureinae</taxon>
        <taxon>Centaurea</taxon>
    </lineage>
</organism>
<evidence type="ECO:0000313" key="8">
    <source>
        <dbReference type="EMBL" id="KAJ9559667.1"/>
    </source>
</evidence>
<accession>A0AA38WG85</accession>
<evidence type="ECO:0000256" key="3">
    <source>
        <dbReference type="ARBA" id="ARBA00006483"/>
    </source>
</evidence>